<evidence type="ECO:0000256" key="2">
    <source>
        <dbReference type="ARBA" id="ARBA00022737"/>
    </source>
</evidence>
<comment type="caution">
    <text evidence="7">The sequence shown here is derived from an EMBL/GenBank/DDBJ whole genome shotgun (WGS) entry which is preliminary data.</text>
</comment>
<reference evidence="7 8" key="1">
    <citation type="journal article" date="2007" name="Proc. Natl. Acad. Sci. U.S.A.">
        <title>Dandruff-associated Malassezia genomes reveal convergent and divergent virulence traits shared with plant and human fungal pathogens.</title>
        <authorList>
            <person name="Xu J."/>
            <person name="Saunders C.W."/>
            <person name="Hu P."/>
            <person name="Grant R.A."/>
            <person name="Boekhout T."/>
            <person name="Kuramae E.E."/>
            <person name="Kronstad J.W."/>
            <person name="Deangelis Y.M."/>
            <person name="Reeder N.L."/>
            <person name="Johnstone K.R."/>
            <person name="Leland M."/>
            <person name="Fieno A.M."/>
            <person name="Begley W.M."/>
            <person name="Sun Y."/>
            <person name="Lacey M.P."/>
            <person name="Chaudhary T."/>
            <person name="Keough T."/>
            <person name="Chu L."/>
            <person name="Sears R."/>
            <person name="Yuan B."/>
            <person name="Dawson T.L.Jr."/>
        </authorList>
    </citation>
    <scope>NUCLEOTIDE SEQUENCE [LARGE SCALE GENOMIC DNA]</scope>
    <source>
        <strain evidence="8">ATCC MYA-4612 / CBS 7966</strain>
    </source>
</reference>
<evidence type="ECO:0000313" key="8">
    <source>
        <dbReference type="Proteomes" id="UP000008837"/>
    </source>
</evidence>
<evidence type="ECO:0000256" key="4">
    <source>
        <dbReference type="ARBA" id="ARBA00044511"/>
    </source>
</evidence>
<dbReference type="NCBIfam" id="TIGR00756">
    <property type="entry name" value="PPR"/>
    <property type="match status" value="1"/>
</dbReference>
<feature type="region of interest" description="Disordered" evidence="6">
    <location>
        <begin position="567"/>
        <end position="592"/>
    </location>
</feature>
<dbReference type="InterPro" id="IPR011990">
    <property type="entry name" value="TPR-like_helical_dom_sf"/>
</dbReference>
<sequence length="718" mass="80468">MRVSAAWAVRVRPTWAAGAVTRGTVPVQVRAAEVAEKKPTSQIPRDVPLTWLSVRSLMDYCMGLGRWRYAHHHTAATLQDLPLVDSFETQSNVQTTLDARGIPMERFIQWYNACTRRTWRECAVILESLGPGCIPPFVLQRALHRISSVSDAASAAHLVQLHLSGYSVSEAHRLCLLLLSTCIRRHRAWHIARPLTASILDTVQRWLTKREKQRYMYSQALLVSAWTAFLDGMPDPRVCDAMEQLWCAAHERVPGAAHAMEAYVCEKSASSRFTASKLPVALVRHWLATCSHAHRTPFLHLAIRVAAAHNDAEHVRMWYKELGSGAGRHAELPAATESLRGIDTEQDSRTTTSFLRALAMSSSQTDLHDAWALFDAISGSSIANAKLPGAKVPDWILMLRAAAGDARIPAQRVSALLRLYEGGATVASEKELHNVAWRVPPDTQARLESSVAAHTALMEGFMERGDLARAWAVWDAMICRGIAPDMWALMTLCRLYMDAGHPARALEVVMQWCHEGVRLTRQRGPMLMQVPTLSSLPHVNLRVQMQQKKESRPARTARHAWREIAQTRSIQHDDGSSNNASGPQEAKQVHSNAHVVRLRPTTYLANTLLAGLYRARAFETLMLVWQALGPTLHVRPDVASVDLMLRAATAEARSALTRAHSMWAPAARAYFRRILLTQHPELHACKNPLEAPGKRAWIVRSELQLRRWERWIDQRMCP</sequence>
<feature type="repeat" description="PPR" evidence="5">
    <location>
        <begin position="450"/>
        <end position="484"/>
    </location>
</feature>
<protein>
    <recommendedName>
        <fullName evidence="9">Pentacotripeptide-repeat region of PRORP domain-containing protein</fullName>
    </recommendedName>
</protein>
<dbReference type="GeneID" id="5853359"/>
<dbReference type="KEGG" id="mgl:MGL_3840"/>
<evidence type="ECO:0000256" key="3">
    <source>
        <dbReference type="ARBA" id="ARBA00044493"/>
    </source>
</evidence>
<organism evidence="7 8">
    <name type="scientific">Malassezia globosa (strain ATCC MYA-4612 / CBS 7966)</name>
    <name type="common">Dandruff-associated fungus</name>
    <dbReference type="NCBI Taxonomy" id="425265"/>
    <lineage>
        <taxon>Eukaryota</taxon>
        <taxon>Fungi</taxon>
        <taxon>Dikarya</taxon>
        <taxon>Basidiomycota</taxon>
        <taxon>Ustilaginomycotina</taxon>
        <taxon>Malasseziomycetes</taxon>
        <taxon>Malasseziales</taxon>
        <taxon>Malasseziaceae</taxon>
        <taxon>Malassezia</taxon>
    </lineage>
</organism>
<comment type="subunit">
    <text evidence="4">Binds to mitochondrial small subunit 15S rRNA.</text>
</comment>
<keyword evidence="8" id="KW-1185">Reference proteome</keyword>
<dbReference type="PANTHER" id="PTHR47447">
    <property type="entry name" value="OS03G0856100 PROTEIN"/>
    <property type="match status" value="1"/>
</dbReference>
<dbReference type="RefSeq" id="XP_001729052.1">
    <property type="nucleotide sequence ID" value="XM_001729000.1"/>
</dbReference>
<keyword evidence="2" id="KW-0677">Repeat</keyword>
<dbReference type="PANTHER" id="PTHR47447:SF17">
    <property type="entry name" value="OS12G0638900 PROTEIN"/>
    <property type="match status" value="1"/>
</dbReference>
<evidence type="ECO:0000256" key="5">
    <source>
        <dbReference type="PROSITE-ProRule" id="PRU00708"/>
    </source>
</evidence>
<dbReference type="PROSITE" id="PS51375">
    <property type="entry name" value="PPR"/>
    <property type="match status" value="1"/>
</dbReference>
<dbReference type="Proteomes" id="UP000008837">
    <property type="component" value="Unassembled WGS sequence"/>
</dbReference>
<accession>A8QAV9</accession>
<dbReference type="Gene3D" id="1.25.40.10">
    <property type="entry name" value="Tetratricopeptide repeat domain"/>
    <property type="match status" value="1"/>
</dbReference>
<evidence type="ECO:0000256" key="1">
    <source>
        <dbReference type="ARBA" id="ARBA00006192"/>
    </source>
</evidence>
<dbReference type="OMA" id="QLHLWCE"/>
<name>A8QAV9_MALGO</name>
<proteinExistence type="inferred from homology"/>
<dbReference type="STRING" id="425265.A8QAV9"/>
<dbReference type="OrthoDB" id="185373at2759"/>
<evidence type="ECO:0000313" key="7">
    <source>
        <dbReference type="EMBL" id="EDP41838.1"/>
    </source>
</evidence>
<comment type="function">
    <text evidence="3">Regulates mitochondrial small subunit maturation by controlling 15S rRNA 5'-end processing. Localizes to the 5' precursor of the 15S rRNA in a position that is subsequently occupied by mS47 in the mature yeast mtSSU. Uses structure and sequence-specific RNA recognition, binding to a single-stranded region of the precursor and specifically recognizing bases -6 to -1. The exchange of Ccm1 for mS47 is coupled to the irreversible removal of precursor rRNA that is accompanied by conformational changes of the mitoribosomal proteins uS5m and mS26. These conformational changes signal completion of 5'-end rRNA processing through protection of the mature 5'-end of the 15S rRNA and stabilization of mS47. The removal of the 5' precursor together with the dissociation of Ccm1 may be catalyzed by the 5'-3' exoribonuclease Pet127. Involved in the specific removal of group I introns in mitochondrial encoded transcripts.</text>
</comment>
<dbReference type="InterPro" id="IPR002885">
    <property type="entry name" value="PPR_rpt"/>
</dbReference>
<dbReference type="InParanoid" id="A8QAV9"/>
<dbReference type="EMBL" id="AAYY01000015">
    <property type="protein sequence ID" value="EDP41838.1"/>
    <property type="molecule type" value="Genomic_DNA"/>
</dbReference>
<evidence type="ECO:0008006" key="9">
    <source>
        <dbReference type="Google" id="ProtNLM"/>
    </source>
</evidence>
<evidence type="ECO:0000256" key="6">
    <source>
        <dbReference type="SAM" id="MobiDB-lite"/>
    </source>
</evidence>
<dbReference type="AlphaFoldDB" id="A8QAV9"/>
<gene>
    <name evidence="7" type="ORF">MGL_3840</name>
</gene>
<comment type="similarity">
    <text evidence="1">Belongs to the CCM1 family.</text>
</comment>
<dbReference type="VEuPathDB" id="FungiDB:MGL_3840"/>